<dbReference type="CDD" id="cd16468">
    <property type="entry name" value="RING-H2_RNF11"/>
    <property type="match status" value="1"/>
</dbReference>
<feature type="region of interest" description="Disordered" evidence="5">
    <location>
        <begin position="269"/>
        <end position="289"/>
    </location>
</feature>
<gene>
    <name evidence="7" type="primary">RNF11_1</name>
    <name evidence="7" type="ORF">MS3_00008326</name>
</gene>
<evidence type="ECO:0000313" key="8">
    <source>
        <dbReference type="Proteomes" id="UP000471633"/>
    </source>
</evidence>
<feature type="compositionally biased region" description="Basic residues" evidence="5">
    <location>
        <begin position="269"/>
        <end position="282"/>
    </location>
</feature>
<evidence type="ECO:0000256" key="5">
    <source>
        <dbReference type="SAM" id="MobiDB-lite"/>
    </source>
</evidence>
<evidence type="ECO:0000256" key="4">
    <source>
        <dbReference type="PROSITE-ProRule" id="PRU00175"/>
    </source>
</evidence>
<reference evidence="7" key="2">
    <citation type="journal article" date="2019" name="Gigascience">
        <title>High-quality Schistosoma haematobium genome achieved by single-molecule and long-range sequencing.</title>
        <authorList>
            <person name="Stroehlein A.J."/>
            <person name="Korhonen P.K."/>
            <person name="Chong T.M."/>
            <person name="Lim Y.L."/>
            <person name="Chan K.G."/>
            <person name="Webster B."/>
            <person name="Rollinson D."/>
            <person name="Brindley P.J."/>
            <person name="Gasser R.B."/>
            <person name="Young N.D."/>
        </authorList>
    </citation>
    <scope>NUCLEOTIDE SEQUENCE</scope>
</reference>
<sequence>MGNCLRCRNIDSSVDVGNSDAQLRLETERRRSRLPPYFENDPIMHPTPGVSRPMSQLTEEEQVRIATRMGLISTLPLFKFDESKREKLFECIICMCEYEEGEELRYLPCLHTYHRVCIDDWLMRALTCPSCLEEIRPNSPVKIRSNIHSQNTIHNNHNNNESSENNNNNNNVVSQRNDNSVPISCHPQHNSQSMHEYNRRTSITERRSRNVQSSNVYTNSETVQRIILERLKSQNNNNNNNNNNNDNNTTVVGDISDRNYNISHMIRHRQHHHQLQQHRRTRSIGPSRRSYSMNAFNVTLPYGYRRGNSVTAIDMLNSVIQTTDDNTYSINNNYI</sequence>
<keyword evidence="1" id="KW-0479">Metal-binding</keyword>
<accession>A0A922IJT8</accession>
<dbReference type="KEGG" id="shx:MS3_00008326"/>
<dbReference type="Proteomes" id="UP000471633">
    <property type="component" value="Unassembled WGS sequence"/>
</dbReference>
<dbReference type="GO" id="GO:0008270">
    <property type="term" value="F:zinc ion binding"/>
    <property type="evidence" value="ECO:0007669"/>
    <property type="project" value="UniProtKB-KW"/>
</dbReference>
<reference evidence="7" key="1">
    <citation type="journal article" date="2012" name="Nat. Genet.">
        <title>Whole-genome sequence of Schistosoma haematobium.</title>
        <authorList>
            <person name="Young N.D."/>
            <person name="Jex A.R."/>
            <person name="Li B."/>
            <person name="Liu S."/>
            <person name="Yang L."/>
            <person name="Xiong Z."/>
            <person name="Li Y."/>
            <person name="Cantacessi C."/>
            <person name="Hall R.S."/>
            <person name="Xu X."/>
            <person name="Chen F."/>
            <person name="Wu X."/>
            <person name="Zerlotini A."/>
            <person name="Oliveira G."/>
            <person name="Hofmann A."/>
            <person name="Zhang G."/>
            <person name="Fang X."/>
            <person name="Kang Y."/>
            <person name="Campbell B.E."/>
            <person name="Loukas A."/>
            <person name="Ranganathan S."/>
            <person name="Rollinson D."/>
            <person name="Rinaldi G."/>
            <person name="Brindley P.J."/>
            <person name="Yang H."/>
            <person name="Wang J."/>
            <person name="Wang J."/>
            <person name="Gasser R.B."/>
        </authorList>
    </citation>
    <scope>NUCLEOTIDE SEQUENCE</scope>
</reference>
<reference evidence="7" key="4">
    <citation type="journal article" date="2022" name="PLoS Pathog.">
        <title>Chromosome-level genome of Schistosoma haematobium underpins genome-wide explorations of molecular variation.</title>
        <authorList>
            <person name="Stroehlein A.J."/>
            <person name="Korhonen P.K."/>
            <person name="Lee V.V."/>
            <person name="Ralph S.A."/>
            <person name="Mentink-Kane M."/>
            <person name="You H."/>
            <person name="McManus D.P."/>
            <person name="Tchuente L.T."/>
            <person name="Stothard J.R."/>
            <person name="Kaur P."/>
            <person name="Dudchenko O."/>
            <person name="Aiden E.L."/>
            <person name="Yang B."/>
            <person name="Yang H."/>
            <person name="Emery A.M."/>
            <person name="Webster B.L."/>
            <person name="Brindley P.J."/>
            <person name="Rollinson D."/>
            <person name="Chang B.C.H."/>
            <person name="Gasser R.B."/>
            <person name="Young N.D."/>
        </authorList>
    </citation>
    <scope>NUCLEOTIDE SEQUENCE</scope>
</reference>
<dbReference type="GO" id="GO:0061630">
    <property type="term" value="F:ubiquitin protein ligase activity"/>
    <property type="evidence" value="ECO:0007669"/>
    <property type="project" value="TreeGrafter"/>
</dbReference>
<dbReference type="PANTHER" id="PTHR46359:SF2">
    <property type="entry name" value="GEO07743P1"/>
    <property type="match status" value="1"/>
</dbReference>
<protein>
    <submittedName>
        <fullName evidence="7">RING finger protein 11</fullName>
    </submittedName>
</protein>
<keyword evidence="3" id="KW-0862">Zinc</keyword>
<dbReference type="RefSeq" id="XP_051065282.1">
    <property type="nucleotide sequence ID" value="XM_051216689.1"/>
</dbReference>
<dbReference type="InterPro" id="IPR042981">
    <property type="entry name" value="RNF11_RING-H2"/>
</dbReference>
<comment type="caution">
    <text evidence="7">The sequence shown here is derived from an EMBL/GenBank/DDBJ whole genome shotgun (WGS) entry which is preliminary data.</text>
</comment>
<dbReference type="GO" id="GO:0000151">
    <property type="term" value="C:ubiquitin ligase complex"/>
    <property type="evidence" value="ECO:0007669"/>
    <property type="project" value="TreeGrafter"/>
</dbReference>
<evidence type="ECO:0000256" key="3">
    <source>
        <dbReference type="ARBA" id="ARBA00022833"/>
    </source>
</evidence>
<organism evidence="7 8">
    <name type="scientific">Schistosoma haematobium</name>
    <name type="common">Blood fluke</name>
    <dbReference type="NCBI Taxonomy" id="6185"/>
    <lineage>
        <taxon>Eukaryota</taxon>
        <taxon>Metazoa</taxon>
        <taxon>Spiralia</taxon>
        <taxon>Lophotrochozoa</taxon>
        <taxon>Platyhelminthes</taxon>
        <taxon>Trematoda</taxon>
        <taxon>Digenea</taxon>
        <taxon>Strigeidida</taxon>
        <taxon>Schistosomatoidea</taxon>
        <taxon>Schistosomatidae</taxon>
        <taxon>Schistosoma</taxon>
    </lineage>
</organism>
<feature type="region of interest" description="Disordered" evidence="5">
    <location>
        <begin position="151"/>
        <end position="218"/>
    </location>
</feature>
<dbReference type="PROSITE" id="PS50089">
    <property type="entry name" value="ZF_RING_2"/>
    <property type="match status" value="1"/>
</dbReference>
<dbReference type="GeneID" id="24588687"/>
<proteinExistence type="predicted"/>
<name>A0A922IJT8_SCHHA</name>
<feature type="compositionally biased region" description="Basic and acidic residues" evidence="5">
    <location>
        <begin position="196"/>
        <end position="208"/>
    </location>
</feature>
<dbReference type="SMART" id="SM00184">
    <property type="entry name" value="RING"/>
    <property type="match status" value="1"/>
</dbReference>
<dbReference type="AlphaFoldDB" id="A0A922IJT8"/>
<reference evidence="7" key="3">
    <citation type="submission" date="2021-06" db="EMBL/GenBank/DDBJ databases">
        <title>Chromosome-level genome assembly for S. haematobium.</title>
        <authorList>
            <person name="Stroehlein A.J."/>
        </authorList>
    </citation>
    <scope>NUCLEOTIDE SEQUENCE</scope>
</reference>
<keyword evidence="2 4" id="KW-0863">Zinc-finger</keyword>
<evidence type="ECO:0000259" key="6">
    <source>
        <dbReference type="PROSITE" id="PS50089"/>
    </source>
</evidence>
<evidence type="ECO:0000313" key="7">
    <source>
        <dbReference type="EMBL" id="KAH9581082.1"/>
    </source>
</evidence>
<dbReference type="InterPro" id="IPR001841">
    <property type="entry name" value="Znf_RING"/>
</dbReference>
<feature type="region of interest" description="Disordered" evidence="5">
    <location>
        <begin position="36"/>
        <end position="55"/>
    </location>
</feature>
<evidence type="ECO:0000256" key="1">
    <source>
        <dbReference type="ARBA" id="ARBA00022723"/>
    </source>
</evidence>
<feature type="compositionally biased region" description="Low complexity" evidence="5">
    <location>
        <begin position="151"/>
        <end position="180"/>
    </location>
</feature>
<dbReference type="CTD" id="24588687"/>
<feature type="domain" description="RING-type" evidence="6">
    <location>
        <begin position="91"/>
        <end position="131"/>
    </location>
</feature>
<evidence type="ECO:0000256" key="2">
    <source>
        <dbReference type="ARBA" id="ARBA00022771"/>
    </source>
</evidence>
<dbReference type="InterPro" id="IPR052804">
    <property type="entry name" value="UEC_component"/>
</dbReference>
<keyword evidence="8" id="KW-1185">Reference proteome</keyword>
<dbReference type="GO" id="GO:0006511">
    <property type="term" value="P:ubiquitin-dependent protein catabolic process"/>
    <property type="evidence" value="ECO:0007669"/>
    <property type="project" value="TreeGrafter"/>
</dbReference>
<dbReference type="EMBL" id="AMPZ03000006">
    <property type="protein sequence ID" value="KAH9581082.1"/>
    <property type="molecule type" value="Genomic_DNA"/>
</dbReference>
<dbReference type="InterPro" id="IPR013083">
    <property type="entry name" value="Znf_RING/FYVE/PHD"/>
</dbReference>
<dbReference type="PANTHER" id="PTHR46359">
    <property type="entry name" value="GEO07743P1"/>
    <property type="match status" value="1"/>
</dbReference>
<dbReference type="SUPFAM" id="SSF57850">
    <property type="entry name" value="RING/U-box"/>
    <property type="match status" value="1"/>
</dbReference>
<dbReference type="Pfam" id="PF13639">
    <property type="entry name" value="zf-RING_2"/>
    <property type="match status" value="1"/>
</dbReference>
<dbReference type="Gene3D" id="3.30.40.10">
    <property type="entry name" value="Zinc/RING finger domain, C3HC4 (zinc finger)"/>
    <property type="match status" value="1"/>
</dbReference>